<evidence type="ECO:0000313" key="4">
    <source>
        <dbReference type="Proteomes" id="UP000222106"/>
    </source>
</evidence>
<sequence length="257" mass="26516">MLLGVLLAMLGLGALGTGLTLGFLHVVARDDGYVTSPGQHVSSAGYAVLLGDAEVNTVGMPVDWPSRFIGDVRVRAESLDGGEIFVGVAPAFEARRYLEGVHYHEVGDSPRWSVEHDGGAPAQPPTQQDFWREEAAGPGTQNVELDELTSGRWALVVMSPDAAPGIDARVDIGATLPWLPWAAVAALVIGLVALAGAGALIVAAARGAARDRPVPAPYVSAAPSPRPGPGPGPAAAGGRPRPQDPTPPRRPPGPPER</sequence>
<dbReference type="Proteomes" id="UP000222106">
    <property type="component" value="Unassembled WGS sequence"/>
</dbReference>
<keyword evidence="2" id="KW-1133">Transmembrane helix</keyword>
<feature type="region of interest" description="Disordered" evidence="1">
    <location>
        <begin position="212"/>
        <end position="257"/>
    </location>
</feature>
<keyword evidence="2" id="KW-0472">Membrane</keyword>
<feature type="compositionally biased region" description="Pro residues" evidence="1">
    <location>
        <begin position="243"/>
        <end position="257"/>
    </location>
</feature>
<dbReference type="OrthoDB" id="156718at2"/>
<feature type="transmembrane region" description="Helical" evidence="2">
    <location>
        <begin position="178"/>
        <end position="203"/>
    </location>
</feature>
<evidence type="ECO:0000256" key="2">
    <source>
        <dbReference type="SAM" id="Phobius"/>
    </source>
</evidence>
<evidence type="ECO:0000256" key="1">
    <source>
        <dbReference type="SAM" id="MobiDB-lite"/>
    </source>
</evidence>
<gene>
    <name evidence="3" type="ORF">ATJ97_1859</name>
</gene>
<accession>A0A2A9EL85</accession>
<dbReference type="RefSeq" id="WP_098483477.1">
    <property type="nucleotide sequence ID" value="NZ_PDJI01000004.1"/>
</dbReference>
<evidence type="ECO:0000313" key="3">
    <source>
        <dbReference type="EMBL" id="PFG39356.1"/>
    </source>
</evidence>
<protein>
    <submittedName>
        <fullName evidence="3">Uncharacterized protein</fullName>
    </submittedName>
</protein>
<organism evidence="3 4">
    <name type="scientific">Georgenia soli</name>
    <dbReference type="NCBI Taxonomy" id="638953"/>
    <lineage>
        <taxon>Bacteria</taxon>
        <taxon>Bacillati</taxon>
        <taxon>Actinomycetota</taxon>
        <taxon>Actinomycetes</taxon>
        <taxon>Micrococcales</taxon>
        <taxon>Bogoriellaceae</taxon>
        <taxon>Georgenia</taxon>
    </lineage>
</organism>
<reference evidence="3 4" key="1">
    <citation type="submission" date="2017-10" db="EMBL/GenBank/DDBJ databases">
        <title>Sequencing the genomes of 1000 actinobacteria strains.</title>
        <authorList>
            <person name="Klenk H.-P."/>
        </authorList>
    </citation>
    <scope>NUCLEOTIDE SEQUENCE [LARGE SCALE GENOMIC DNA]</scope>
    <source>
        <strain evidence="3 4">DSM 21838</strain>
    </source>
</reference>
<name>A0A2A9EL85_9MICO</name>
<dbReference type="EMBL" id="PDJI01000004">
    <property type="protein sequence ID" value="PFG39356.1"/>
    <property type="molecule type" value="Genomic_DNA"/>
</dbReference>
<proteinExistence type="predicted"/>
<keyword evidence="2" id="KW-0812">Transmembrane</keyword>
<comment type="caution">
    <text evidence="3">The sequence shown here is derived from an EMBL/GenBank/DDBJ whole genome shotgun (WGS) entry which is preliminary data.</text>
</comment>
<keyword evidence="4" id="KW-1185">Reference proteome</keyword>
<dbReference type="AlphaFoldDB" id="A0A2A9EL85"/>